<comment type="caution">
    <text evidence="1">The sequence shown here is derived from an EMBL/GenBank/DDBJ whole genome shotgun (WGS) entry which is preliminary data.</text>
</comment>
<protein>
    <submittedName>
        <fullName evidence="1">Uncharacterized protein</fullName>
    </submittedName>
</protein>
<proteinExistence type="predicted"/>
<evidence type="ECO:0000313" key="1">
    <source>
        <dbReference type="EMBL" id="HGK53549.1"/>
    </source>
</evidence>
<organism evidence="1">
    <name type="scientific">candidate division WOR-3 bacterium</name>
    <dbReference type="NCBI Taxonomy" id="2052148"/>
    <lineage>
        <taxon>Bacteria</taxon>
        <taxon>Bacteria division WOR-3</taxon>
    </lineage>
</organism>
<sequence length="221" mass="26347">MSFDIKKWKEELLKSLQEQINNKITEFYQRADENDKKNFEELIKRAPIEIPLNLFVKYLNEKIQNNQTNPDDFKRVVNEYKDLALEIQEILEYAYKNATGNNKKELYTLYQSFSLENAGKLAEKLRNIGFRLKNNNEVYERFYDKEKKRPKGIAYRIMELTRLGKRSEVFFTLLNEFQGAYFPKELAHAFNPVYPDELFKTFIYSFLSGILGEKREGGEEE</sequence>
<name>A0A7V4E2M0_UNCW3</name>
<dbReference type="EMBL" id="DTDP01000031">
    <property type="protein sequence ID" value="HGK53549.1"/>
    <property type="molecule type" value="Genomic_DNA"/>
</dbReference>
<accession>A0A7V4E2M0</accession>
<reference evidence="1" key="1">
    <citation type="journal article" date="2020" name="mSystems">
        <title>Genome- and Community-Level Interaction Insights into Carbon Utilization and Element Cycling Functions of Hydrothermarchaeota in Hydrothermal Sediment.</title>
        <authorList>
            <person name="Zhou Z."/>
            <person name="Liu Y."/>
            <person name="Xu W."/>
            <person name="Pan J."/>
            <person name="Luo Z.H."/>
            <person name="Li M."/>
        </authorList>
    </citation>
    <scope>NUCLEOTIDE SEQUENCE [LARGE SCALE GENOMIC DNA]</scope>
    <source>
        <strain evidence="1">SpSt-695</strain>
    </source>
</reference>
<gene>
    <name evidence="1" type="ORF">ENU72_00815</name>
</gene>
<dbReference type="AlphaFoldDB" id="A0A7V4E2M0"/>